<dbReference type="AlphaFoldDB" id="A0A9W7DQG7"/>
<evidence type="ECO:0000313" key="2">
    <source>
        <dbReference type="EMBL" id="GMH51483.1"/>
    </source>
</evidence>
<dbReference type="EMBL" id="BLQM01000021">
    <property type="protein sequence ID" value="GMH51483.1"/>
    <property type="molecule type" value="Genomic_DNA"/>
</dbReference>
<accession>A0A9W7DQG7</accession>
<feature type="compositionally biased region" description="Basic residues" evidence="1">
    <location>
        <begin position="38"/>
        <end position="51"/>
    </location>
</feature>
<dbReference type="Proteomes" id="UP001162640">
    <property type="component" value="Unassembled WGS sequence"/>
</dbReference>
<name>A0A9W7DQG7_9STRA</name>
<protein>
    <submittedName>
        <fullName evidence="2">Uncharacterized protein</fullName>
    </submittedName>
</protein>
<proteinExistence type="predicted"/>
<organism evidence="2 3">
    <name type="scientific">Triparma laevis f. inornata</name>
    <dbReference type="NCBI Taxonomy" id="1714386"/>
    <lineage>
        <taxon>Eukaryota</taxon>
        <taxon>Sar</taxon>
        <taxon>Stramenopiles</taxon>
        <taxon>Ochrophyta</taxon>
        <taxon>Bolidophyceae</taxon>
        <taxon>Parmales</taxon>
        <taxon>Triparmaceae</taxon>
        <taxon>Triparma</taxon>
    </lineage>
</organism>
<sequence length="158" mass="17606">MCSREFFEDESLLAVSWRRILEVLELAMPPGGGEAKKARGKKKKQQKKKANPRKLEILDACAELAYALNKTCAAHFKQPNKSDREEVAEFARRAKNGYEEQLGRESEKALKATISTTMCASKTAEGIIAKLSDLAERCKWLLGADNEVTLDTLYALAI</sequence>
<evidence type="ECO:0000313" key="3">
    <source>
        <dbReference type="Proteomes" id="UP001162640"/>
    </source>
</evidence>
<comment type="caution">
    <text evidence="2">The sequence shown here is derived from an EMBL/GenBank/DDBJ whole genome shotgun (WGS) entry which is preliminary data.</text>
</comment>
<reference evidence="3" key="1">
    <citation type="journal article" date="2023" name="Commun. Biol.">
        <title>Genome analysis of Parmales, the sister group of diatoms, reveals the evolutionary specialization of diatoms from phago-mixotrophs to photoautotrophs.</title>
        <authorList>
            <person name="Ban H."/>
            <person name="Sato S."/>
            <person name="Yoshikawa S."/>
            <person name="Yamada K."/>
            <person name="Nakamura Y."/>
            <person name="Ichinomiya M."/>
            <person name="Sato N."/>
            <person name="Blanc-Mathieu R."/>
            <person name="Endo H."/>
            <person name="Kuwata A."/>
            <person name="Ogata H."/>
        </authorList>
    </citation>
    <scope>NUCLEOTIDE SEQUENCE [LARGE SCALE GENOMIC DNA]</scope>
</reference>
<feature type="region of interest" description="Disordered" evidence="1">
    <location>
        <begin position="31"/>
        <end position="51"/>
    </location>
</feature>
<gene>
    <name evidence="2" type="ORF">TL16_g01022</name>
</gene>
<evidence type="ECO:0000256" key="1">
    <source>
        <dbReference type="SAM" id="MobiDB-lite"/>
    </source>
</evidence>